<feature type="domain" description="NAD(P)-binding" evidence="1">
    <location>
        <begin position="6"/>
        <end position="170"/>
    </location>
</feature>
<evidence type="ECO:0000313" key="2">
    <source>
        <dbReference type="EMBL" id="TWI19719.1"/>
    </source>
</evidence>
<keyword evidence="3" id="KW-1185">Reference proteome</keyword>
<dbReference type="InterPro" id="IPR016040">
    <property type="entry name" value="NAD(P)-bd_dom"/>
</dbReference>
<protein>
    <submittedName>
        <fullName evidence="2">NAD(P)H dehydrogenase (Quinone)</fullName>
    </submittedName>
</protein>
<dbReference type="OrthoDB" id="109735at2"/>
<dbReference type="PANTHER" id="PTHR47129">
    <property type="entry name" value="QUINONE OXIDOREDUCTASE 2"/>
    <property type="match status" value="1"/>
</dbReference>
<dbReference type="Gene3D" id="3.90.25.10">
    <property type="entry name" value="UDP-galactose 4-epimerase, domain 1"/>
    <property type="match status" value="1"/>
</dbReference>
<dbReference type="InterPro" id="IPR036291">
    <property type="entry name" value="NAD(P)-bd_dom_sf"/>
</dbReference>
<dbReference type="AlphaFoldDB" id="A0A562MIK0"/>
<organism evidence="2 3">
    <name type="scientific">Mesorhizobium tianshanense</name>
    <dbReference type="NCBI Taxonomy" id="39844"/>
    <lineage>
        <taxon>Bacteria</taxon>
        <taxon>Pseudomonadati</taxon>
        <taxon>Pseudomonadota</taxon>
        <taxon>Alphaproteobacteria</taxon>
        <taxon>Hyphomicrobiales</taxon>
        <taxon>Phyllobacteriaceae</taxon>
        <taxon>Mesorhizobium</taxon>
    </lineage>
</organism>
<comment type="caution">
    <text evidence="2">The sequence shown here is derived from an EMBL/GenBank/DDBJ whole genome shotgun (WGS) entry which is preliminary data.</text>
</comment>
<dbReference type="PANTHER" id="PTHR47129:SF1">
    <property type="entry name" value="NMRA-LIKE DOMAIN-CONTAINING PROTEIN"/>
    <property type="match status" value="1"/>
</dbReference>
<evidence type="ECO:0000313" key="3">
    <source>
        <dbReference type="Proteomes" id="UP000317122"/>
    </source>
</evidence>
<dbReference type="Pfam" id="PF13460">
    <property type="entry name" value="NAD_binding_10"/>
    <property type="match status" value="1"/>
</dbReference>
<accession>A0A562MIK0</accession>
<dbReference type="RefSeq" id="WP_145723047.1">
    <property type="nucleotide sequence ID" value="NZ_BSPF01000051.1"/>
</dbReference>
<sequence length="266" mass="27979">MILITGASGQLASQIVARARQKGIAILTGSRAATADRHIDFDKPETLDFAGVETMLLTSAGSAEDDCVMRRHGAVLAAARAQGVKHVVYTSLTYASDHLAFALAHRWTERELRASGMAWTILRNGLYAELIGDLAAPRGGLIATPFGDGRISAVARADLAQAALAVLGDPAAHAGRCYELSGATAFSIPDLAQKIAATYEPSSFEEERARLSSQSLFAFQPPMLMSISSAAAAGFLETHATDLTELVPMPLDALEIACAVARQAAQ</sequence>
<dbReference type="InterPro" id="IPR052718">
    <property type="entry name" value="NmrA-type_oxidoreductase"/>
</dbReference>
<dbReference type="Proteomes" id="UP000317122">
    <property type="component" value="Unassembled WGS sequence"/>
</dbReference>
<gene>
    <name evidence="2" type="ORF">IQ26_07085</name>
</gene>
<dbReference type="SUPFAM" id="SSF51735">
    <property type="entry name" value="NAD(P)-binding Rossmann-fold domains"/>
    <property type="match status" value="1"/>
</dbReference>
<dbReference type="Gene3D" id="3.40.50.720">
    <property type="entry name" value="NAD(P)-binding Rossmann-like Domain"/>
    <property type="match status" value="1"/>
</dbReference>
<proteinExistence type="predicted"/>
<name>A0A562MIK0_9HYPH</name>
<evidence type="ECO:0000259" key="1">
    <source>
        <dbReference type="Pfam" id="PF13460"/>
    </source>
</evidence>
<dbReference type="EMBL" id="VLKT01000081">
    <property type="protein sequence ID" value="TWI19719.1"/>
    <property type="molecule type" value="Genomic_DNA"/>
</dbReference>
<reference evidence="2 3" key="1">
    <citation type="journal article" date="2015" name="Stand. Genomic Sci.">
        <title>Genomic Encyclopedia of Bacterial and Archaeal Type Strains, Phase III: the genomes of soil and plant-associated and newly described type strains.</title>
        <authorList>
            <person name="Whitman W.B."/>
            <person name="Woyke T."/>
            <person name="Klenk H.P."/>
            <person name="Zhou Y."/>
            <person name="Lilburn T.G."/>
            <person name="Beck B.J."/>
            <person name="De Vos P."/>
            <person name="Vandamme P."/>
            <person name="Eisen J.A."/>
            <person name="Garrity G."/>
            <person name="Hugenholtz P."/>
            <person name="Kyrpides N.C."/>
        </authorList>
    </citation>
    <scope>NUCLEOTIDE SEQUENCE [LARGE SCALE GENOMIC DNA]</scope>
    <source>
        <strain evidence="2 3">CGMCC 1.2546</strain>
    </source>
</reference>